<feature type="compositionally biased region" description="Low complexity" evidence="3">
    <location>
        <begin position="103"/>
        <end position="120"/>
    </location>
</feature>
<feature type="compositionally biased region" description="Basic and acidic residues" evidence="3">
    <location>
        <begin position="76"/>
        <end position="90"/>
    </location>
</feature>
<proteinExistence type="inferred from homology"/>
<protein>
    <recommendedName>
        <fullName evidence="2">BUD13 homolog</fullName>
    </recommendedName>
</protein>
<feature type="compositionally biased region" description="Basic and acidic residues" evidence="3">
    <location>
        <begin position="124"/>
        <end position="139"/>
    </location>
</feature>
<dbReference type="GO" id="GO:0000398">
    <property type="term" value="P:mRNA splicing, via spliceosome"/>
    <property type="evidence" value="ECO:0007669"/>
    <property type="project" value="TreeGrafter"/>
</dbReference>
<evidence type="ECO:0000313" key="4">
    <source>
        <dbReference type="EMBL" id="CAF0805432.1"/>
    </source>
</evidence>
<dbReference type="PANTHER" id="PTHR31809">
    <property type="entry name" value="BUD13 HOMOLOG"/>
    <property type="match status" value="1"/>
</dbReference>
<sequence>MSQLVERKGFKIESTLPQKKKTKDKKAKPKVVEHVQIIDDDAPIPWHTVTETAPIHEQEIISVEDAPIVVGIIDERPSDVREKERFENMKRWRTGAFETIPEPGSVGPQPKPGKSSSSSKSRQKRNESDDSDPEIDRRQSRANGSPDLSPPRRVREKERFENMKRWRTGAFETIPEPGSVGPQPKPGKSSSSSKSRQKRNESDDSDPEIDRRQSRANGSPDLSPPRRKNQHNNNNNDDPSPPRRRRQSDDDPSPPRRRKHDDSSPPRKRLPQVDNDSSPPRRGDSSHSQRKHKHSNDPSPPRRRDSSPPRKRQTKDDDPSPSRRRDPSPPRKRQIKDDDSSSPGRRDPSPPRKRQIKDNDSSPPRRRDRSSPSQRRHDRYPRQESSPPSTHRRQPKQEPLSPSSTHHRQPKEEPSSHRPSKQETSPPSSQPAKSERRRLKEHKEQISERYTQWGRGLAQVRRAEDTVKDYLEQAQKPLARYADDTDLDAMLKKQERDDDPMLKYLTKKSSDGGDRLTNSAPAKPRYRGPDPQKNRFDIWPGYRWDGVDRSNGYEKKLFESIANRHAKAQEAYLWSVEDM</sequence>
<dbReference type="Proteomes" id="UP000663845">
    <property type="component" value="Unassembled WGS sequence"/>
</dbReference>
<feature type="compositionally biased region" description="Basic and acidic residues" evidence="3">
    <location>
        <begin position="198"/>
        <end position="213"/>
    </location>
</feature>
<accession>A0A813T6J8</accession>
<dbReference type="PANTHER" id="PTHR31809:SF0">
    <property type="entry name" value="BUD13 HOMOLOG"/>
    <property type="match status" value="1"/>
</dbReference>
<feature type="compositionally biased region" description="Low complexity" evidence="3">
    <location>
        <begin position="177"/>
        <end position="194"/>
    </location>
</feature>
<comment type="similarity">
    <text evidence="1">Belongs to the CWC26 family.</text>
</comment>
<feature type="compositionally biased region" description="Basic residues" evidence="3">
    <location>
        <begin position="18"/>
        <end position="29"/>
    </location>
</feature>
<comment type="caution">
    <text evidence="4">The sequence shown here is derived from an EMBL/GenBank/DDBJ whole genome shotgun (WGS) entry which is preliminary data.</text>
</comment>
<feature type="compositionally biased region" description="Polar residues" evidence="3">
    <location>
        <begin position="422"/>
        <end position="432"/>
    </location>
</feature>
<dbReference type="Pfam" id="PF09736">
    <property type="entry name" value="Bud13"/>
    <property type="match status" value="1"/>
</dbReference>
<dbReference type="GO" id="GO:0070274">
    <property type="term" value="C:RES complex"/>
    <property type="evidence" value="ECO:0007669"/>
    <property type="project" value="TreeGrafter"/>
</dbReference>
<dbReference type="InterPro" id="IPR051112">
    <property type="entry name" value="CWC26_splicing_factor"/>
</dbReference>
<name>A0A813T6J8_9BILA</name>
<dbReference type="GO" id="GO:0003723">
    <property type="term" value="F:RNA binding"/>
    <property type="evidence" value="ECO:0007669"/>
    <property type="project" value="TreeGrafter"/>
</dbReference>
<gene>
    <name evidence="4" type="ORF">JYZ213_LOCUS5486</name>
</gene>
<dbReference type="GO" id="GO:0005684">
    <property type="term" value="C:U2-type spliceosomal complex"/>
    <property type="evidence" value="ECO:0007669"/>
    <property type="project" value="TreeGrafter"/>
</dbReference>
<dbReference type="InterPro" id="IPR018609">
    <property type="entry name" value="Bud13"/>
</dbReference>
<evidence type="ECO:0000256" key="1">
    <source>
        <dbReference type="ARBA" id="ARBA00011069"/>
    </source>
</evidence>
<evidence type="ECO:0000313" key="5">
    <source>
        <dbReference type="Proteomes" id="UP000663845"/>
    </source>
</evidence>
<feature type="compositionally biased region" description="Basic and acidic residues" evidence="3">
    <location>
        <begin position="489"/>
        <end position="501"/>
    </location>
</feature>
<evidence type="ECO:0000256" key="2">
    <source>
        <dbReference type="ARBA" id="ARBA00014454"/>
    </source>
</evidence>
<feature type="region of interest" description="Disordered" evidence="3">
    <location>
        <begin position="474"/>
        <end position="534"/>
    </location>
</feature>
<feature type="compositionally biased region" description="Basic residues" evidence="3">
    <location>
        <begin position="366"/>
        <end position="379"/>
    </location>
</feature>
<dbReference type="EMBL" id="CAJNOG010000032">
    <property type="protein sequence ID" value="CAF0805432.1"/>
    <property type="molecule type" value="Genomic_DNA"/>
</dbReference>
<feature type="region of interest" description="Disordered" evidence="3">
    <location>
        <begin position="1"/>
        <end position="29"/>
    </location>
</feature>
<feature type="compositionally biased region" description="Basic and acidic residues" evidence="3">
    <location>
        <begin position="153"/>
        <end position="164"/>
    </location>
</feature>
<evidence type="ECO:0000256" key="3">
    <source>
        <dbReference type="SAM" id="MobiDB-lite"/>
    </source>
</evidence>
<reference evidence="4" key="1">
    <citation type="submission" date="2021-02" db="EMBL/GenBank/DDBJ databases">
        <authorList>
            <person name="Nowell W R."/>
        </authorList>
    </citation>
    <scope>NUCLEOTIDE SEQUENCE</scope>
</reference>
<dbReference type="AlphaFoldDB" id="A0A813T6J8"/>
<feature type="region of interest" description="Disordered" evidence="3">
    <location>
        <begin position="76"/>
        <end position="459"/>
    </location>
</feature>
<feature type="compositionally biased region" description="Basic and acidic residues" evidence="3">
    <location>
        <begin position="1"/>
        <end position="11"/>
    </location>
</feature>
<feature type="compositionally biased region" description="Basic and acidic residues" evidence="3">
    <location>
        <begin position="300"/>
        <end position="365"/>
    </location>
</feature>
<organism evidence="4 5">
    <name type="scientific">Adineta steineri</name>
    <dbReference type="NCBI Taxonomy" id="433720"/>
    <lineage>
        <taxon>Eukaryota</taxon>
        <taxon>Metazoa</taxon>
        <taxon>Spiralia</taxon>
        <taxon>Gnathifera</taxon>
        <taxon>Rotifera</taxon>
        <taxon>Eurotatoria</taxon>
        <taxon>Bdelloidea</taxon>
        <taxon>Adinetida</taxon>
        <taxon>Adinetidae</taxon>
        <taxon>Adineta</taxon>
    </lineage>
</organism>